<dbReference type="EMBL" id="GBXM01010810">
    <property type="protein sequence ID" value="JAH97767.1"/>
    <property type="molecule type" value="Transcribed_RNA"/>
</dbReference>
<proteinExistence type="predicted"/>
<keyword evidence="1" id="KW-1133">Transmembrane helix</keyword>
<name>A0A0E9X4Y5_ANGAN</name>
<evidence type="ECO:0000313" key="2">
    <source>
        <dbReference type="EMBL" id="JAH97767.1"/>
    </source>
</evidence>
<reference evidence="2" key="1">
    <citation type="submission" date="2014-11" db="EMBL/GenBank/DDBJ databases">
        <authorList>
            <person name="Amaro Gonzalez C."/>
        </authorList>
    </citation>
    <scope>NUCLEOTIDE SEQUENCE</scope>
</reference>
<keyword evidence="1" id="KW-0472">Membrane</keyword>
<keyword evidence="1" id="KW-0812">Transmembrane</keyword>
<organism evidence="2">
    <name type="scientific">Anguilla anguilla</name>
    <name type="common">European freshwater eel</name>
    <name type="synonym">Muraena anguilla</name>
    <dbReference type="NCBI Taxonomy" id="7936"/>
    <lineage>
        <taxon>Eukaryota</taxon>
        <taxon>Metazoa</taxon>
        <taxon>Chordata</taxon>
        <taxon>Craniata</taxon>
        <taxon>Vertebrata</taxon>
        <taxon>Euteleostomi</taxon>
        <taxon>Actinopterygii</taxon>
        <taxon>Neopterygii</taxon>
        <taxon>Teleostei</taxon>
        <taxon>Anguilliformes</taxon>
        <taxon>Anguillidae</taxon>
        <taxon>Anguilla</taxon>
    </lineage>
</organism>
<sequence length="87" mass="10072">MQEQGSGFHTGLKQPAPPRPARLFFFSFFFLSFPHLSHFFNSNSPKKKNQFLSKIVCMLFFFSFLLSRSLVLSQLKCCLFLNSQISV</sequence>
<dbReference type="AlphaFoldDB" id="A0A0E9X4Y5"/>
<feature type="transmembrane region" description="Helical" evidence="1">
    <location>
        <begin position="51"/>
        <end position="71"/>
    </location>
</feature>
<accession>A0A0E9X4Y5</accession>
<feature type="transmembrane region" description="Helical" evidence="1">
    <location>
        <begin position="20"/>
        <end position="39"/>
    </location>
</feature>
<reference evidence="2" key="2">
    <citation type="journal article" date="2015" name="Fish Shellfish Immunol.">
        <title>Early steps in the European eel (Anguilla anguilla)-Vibrio vulnificus interaction in the gills: Role of the RtxA13 toxin.</title>
        <authorList>
            <person name="Callol A."/>
            <person name="Pajuelo D."/>
            <person name="Ebbesson L."/>
            <person name="Teles M."/>
            <person name="MacKenzie S."/>
            <person name="Amaro C."/>
        </authorList>
    </citation>
    <scope>NUCLEOTIDE SEQUENCE</scope>
</reference>
<protein>
    <submittedName>
        <fullName evidence="2">Uncharacterized protein</fullName>
    </submittedName>
</protein>
<evidence type="ECO:0000256" key="1">
    <source>
        <dbReference type="SAM" id="Phobius"/>
    </source>
</evidence>